<keyword evidence="8" id="KW-1185">Reference proteome</keyword>
<dbReference type="CDD" id="cd06223">
    <property type="entry name" value="PRTases_typeI"/>
    <property type="match status" value="1"/>
</dbReference>
<reference evidence="7 8" key="1">
    <citation type="submission" date="2022-06" db="EMBL/GenBank/DDBJ databases">
        <title>Isolation of gut microbiota from human fecal samples.</title>
        <authorList>
            <person name="Pamer E.G."/>
            <person name="Barat B."/>
            <person name="Waligurski E."/>
            <person name="Medina S."/>
            <person name="Paddock L."/>
            <person name="Mostad J."/>
        </authorList>
    </citation>
    <scope>NUCLEOTIDE SEQUENCE [LARGE SCALE GENOMIC DNA]</scope>
    <source>
        <strain evidence="7 8">DFI.9.90</strain>
    </source>
</reference>
<dbReference type="SUPFAM" id="SSF53271">
    <property type="entry name" value="PRTase-like"/>
    <property type="match status" value="1"/>
</dbReference>
<dbReference type="AlphaFoldDB" id="A0AAW5K4P4"/>
<dbReference type="PANTHER" id="PTHR11608">
    <property type="entry name" value="BIFUNCTIONAL PROTEIN PYRR"/>
    <property type="match status" value="1"/>
</dbReference>
<proteinExistence type="inferred from homology"/>
<accession>A0AAW5K4P4</accession>
<dbReference type="GO" id="GO:0004845">
    <property type="term" value="F:uracil phosphoribosyltransferase activity"/>
    <property type="evidence" value="ECO:0007669"/>
    <property type="project" value="UniProtKB-UniRule"/>
</dbReference>
<dbReference type="NCBIfam" id="NF003545">
    <property type="entry name" value="PRK05205.1-1"/>
    <property type="match status" value="1"/>
</dbReference>
<dbReference type="EMBL" id="JANFYT010000006">
    <property type="protein sequence ID" value="MCQ4813498.1"/>
    <property type="molecule type" value="Genomic_DNA"/>
</dbReference>
<keyword evidence="5 7" id="KW-0808">Transferase</keyword>
<evidence type="ECO:0000256" key="3">
    <source>
        <dbReference type="ARBA" id="ARBA00023163"/>
    </source>
</evidence>
<feature type="domain" description="Phosphoribosyltransferase" evidence="6">
    <location>
        <begin position="14"/>
        <end position="168"/>
    </location>
</feature>
<keyword evidence="5 7" id="KW-0328">Glycosyltransferase</keyword>
<comment type="caution">
    <text evidence="7">The sequence shown here is derived from an EMBL/GenBank/DDBJ whole genome shotgun (WGS) entry which is preliminary data.</text>
</comment>
<gene>
    <name evidence="5 7" type="primary">pyrR</name>
    <name evidence="7" type="ORF">NE630_03550</name>
</gene>
<protein>
    <recommendedName>
        <fullName evidence="5">Bifunctional protein PyrR</fullName>
    </recommendedName>
    <domain>
        <recommendedName>
            <fullName evidence="5">Pyrimidine operon regulatory protein</fullName>
        </recommendedName>
    </domain>
    <domain>
        <recommendedName>
            <fullName evidence="5">Uracil phosphoribosyltransferase</fullName>
            <shortName evidence="5">UPRTase</shortName>
            <ecNumber evidence="5">2.4.2.9</ecNumber>
        </recommendedName>
    </domain>
</protein>
<dbReference type="InterPro" id="IPR000836">
    <property type="entry name" value="PRTase_dom"/>
</dbReference>
<keyword evidence="3 5" id="KW-0804">Transcription</keyword>
<dbReference type="NCBIfam" id="NF003549">
    <property type="entry name" value="PRK05205.1-5"/>
    <property type="match status" value="1"/>
</dbReference>
<comment type="similarity">
    <text evidence="1 5">Belongs to the purine/pyrimidine phosphoribosyltransferase family. PyrR subfamily.</text>
</comment>
<dbReference type="InterPro" id="IPR029057">
    <property type="entry name" value="PRTase-like"/>
</dbReference>
<sequence length="184" mass="20685">MMAELREKAKLMNAQDLNRVIRRIAHEMVEHNKGTDNMILVGIHRRGVYIARRLQKLIEEAEGAKVPCGELDITLYRDDLTTLSEQPIVHSTRMPGDIAGKHIFLVDDVLFTGRTVRAALEALVDLGRPQIVQLAVIIDRGHRELPIHADICGKNVPTSKNEVIEVKVEELDGKDEVVICERDA</sequence>
<evidence type="ECO:0000256" key="5">
    <source>
        <dbReference type="HAMAP-Rule" id="MF_01219"/>
    </source>
</evidence>
<organism evidence="7 8">
    <name type="scientific">Cloacibacillus evryensis</name>
    <dbReference type="NCBI Taxonomy" id="508460"/>
    <lineage>
        <taxon>Bacteria</taxon>
        <taxon>Thermotogati</taxon>
        <taxon>Synergistota</taxon>
        <taxon>Synergistia</taxon>
        <taxon>Synergistales</taxon>
        <taxon>Synergistaceae</taxon>
        <taxon>Cloacibacillus</taxon>
    </lineage>
</organism>
<dbReference type="PANTHER" id="PTHR11608:SF0">
    <property type="entry name" value="BIFUNCTIONAL PROTEIN PYRR"/>
    <property type="match status" value="1"/>
</dbReference>
<comment type="function">
    <text evidence="5">Also displays a weak uracil phosphoribosyltransferase activity which is not physiologically significant.</text>
</comment>
<dbReference type="InterPro" id="IPR023050">
    <property type="entry name" value="PyrR"/>
</dbReference>
<evidence type="ECO:0000256" key="4">
    <source>
        <dbReference type="ARBA" id="ARBA00052919"/>
    </source>
</evidence>
<dbReference type="Gene3D" id="3.40.50.2020">
    <property type="match status" value="1"/>
</dbReference>
<evidence type="ECO:0000256" key="1">
    <source>
        <dbReference type="ARBA" id="ARBA00005565"/>
    </source>
</evidence>
<dbReference type="FunFam" id="3.40.50.2020:FF:000020">
    <property type="entry name" value="Bifunctional protein PyrR"/>
    <property type="match status" value="1"/>
</dbReference>
<evidence type="ECO:0000259" key="6">
    <source>
        <dbReference type="Pfam" id="PF00156"/>
    </source>
</evidence>
<evidence type="ECO:0000313" key="7">
    <source>
        <dbReference type="EMBL" id="MCQ4813498.1"/>
    </source>
</evidence>
<dbReference type="GO" id="GO:0006355">
    <property type="term" value="P:regulation of DNA-templated transcription"/>
    <property type="evidence" value="ECO:0007669"/>
    <property type="project" value="UniProtKB-UniRule"/>
</dbReference>
<evidence type="ECO:0000256" key="2">
    <source>
        <dbReference type="ARBA" id="ARBA00023015"/>
    </source>
</evidence>
<dbReference type="HAMAP" id="MF_01219">
    <property type="entry name" value="PyrR"/>
    <property type="match status" value="1"/>
</dbReference>
<comment type="catalytic activity">
    <reaction evidence="4 5">
        <text>UMP + diphosphate = 5-phospho-alpha-D-ribose 1-diphosphate + uracil</text>
        <dbReference type="Rhea" id="RHEA:13017"/>
        <dbReference type="ChEBI" id="CHEBI:17568"/>
        <dbReference type="ChEBI" id="CHEBI:33019"/>
        <dbReference type="ChEBI" id="CHEBI:57865"/>
        <dbReference type="ChEBI" id="CHEBI:58017"/>
        <dbReference type="EC" id="2.4.2.9"/>
    </reaction>
</comment>
<keyword evidence="2 5" id="KW-0805">Transcription regulation</keyword>
<dbReference type="RefSeq" id="WP_256181525.1">
    <property type="nucleotide sequence ID" value="NZ_CAJLEK010000020.1"/>
</dbReference>
<dbReference type="Proteomes" id="UP001205919">
    <property type="component" value="Unassembled WGS sequence"/>
</dbReference>
<evidence type="ECO:0000313" key="8">
    <source>
        <dbReference type="Proteomes" id="UP001205919"/>
    </source>
</evidence>
<comment type="function">
    <text evidence="5">Regulates the transcription of the pyrimidine nucleotide (pyr) operon in response to exogenous pyrimidines.</text>
</comment>
<dbReference type="EC" id="2.4.2.9" evidence="5"/>
<dbReference type="InterPro" id="IPR050137">
    <property type="entry name" value="PyrR_bifunctional"/>
</dbReference>
<feature type="short sequence motif" description="PRPP-binding" evidence="5">
    <location>
        <begin position="103"/>
        <end position="115"/>
    </location>
</feature>
<dbReference type="Pfam" id="PF00156">
    <property type="entry name" value="Pribosyltran"/>
    <property type="match status" value="1"/>
</dbReference>
<name>A0AAW5K4P4_9BACT</name>